<name>A0A1W2GI63_REIFA</name>
<dbReference type="InterPro" id="IPR000594">
    <property type="entry name" value="ThiF_NAD_FAD-bd"/>
</dbReference>
<proteinExistence type="predicted"/>
<evidence type="ECO:0000313" key="3">
    <source>
        <dbReference type="Proteomes" id="UP000192472"/>
    </source>
</evidence>
<dbReference type="EMBL" id="FWYF01000003">
    <property type="protein sequence ID" value="SMD36048.1"/>
    <property type="molecule type" value="Genomic_DNA"/>
</dbReference>
<dbReference type="AlphaFoldDB" id="A0A1W2GI63"/>
<dbReference type="Gene3D" id="3.40.140.10">
    <property type="entry name" value="Cytidine Deaminase, domain 2"/>
    <property type="match status" value="1"/>
</dbReference>
<protein>
    <submittedName>
        <fullName evidence="2">JAB domain-containing protein</fullName>
    </submittedName>
</protein>
<dbReference type="SUPFAM" id="SSF69572">
    <property type="entry name" value="Activating enzymes of the ubiquitin-like proteins"/>
    <property type="match status" value="1"/>
</dbReference>
<reference evidence="2 3" key="1">
    <citation type="submission" date="2017-04" db="EMBL/GenBank/DDBJ databases">
        <authorList>
            <person name="Afonso C.L."/>
            <person name="Miller P.J."/>
            <person name="Scott M.A."/>
            <person name="Spackman E."/>
            <person name="Goraichik I."/>
            <person name="Dimitrov K.M."/>
            <person name="Suarez D.L."/>
            <person name="Swayne D.E."/>
        </authorList>
    </citation>
    <scope>NUCLEOTIDE SEQUENCE [LARGE SCALE GENOMIC DNA]</scope>
    <source>
        <strain evidence="2 3">DSM 26133</strain>
    </source>
</reference>
<dbReference type="InterPro" id="IPR035985">
    <property type="entry name" value="Ubiquitin-activating_enz"/>
</dbReference>
<dbReference type="InterPro" id="IPR032865">
    <property type="entry name" value="Prok-E2_A"/>
</dbReference>
<accession>A0A1W2GI63</accession>
<gene>
    <name evidence="2" type="ORF">SAMN04488029_2684</name>
</gene>
<keyword evidence="3" id="KW-1185">Reference proteome</keyword>
<dbReference type="Gene3D" id="3.40.50.720">
    <property type="entry name" value="NAD(P)-binding Rossmann-like Domain"/>
    <property type="match status" value="1"/>
</dbReference>
<dbReference type="Pfam" id="PF00899">
    <property type="entry name" value="ThiF"/>
    <property type="match status" value="1"/>
</dbReference>
<sequence>MLDLPPSFSQVNPKTLELTKAYDFYNTLLKVDYNEFVSAHRDDHGNELIVYITQPEISQDPKNDIRYKEELYVVFAKNDNHIPLVFSRRPDFPEVPHLNAMPLEYPRCLCIYEEPYESLKHNWRSISFIQRIREWLSLTSRGELHQDDQPLEPFMINIEGRLILPSDYSPTKEIFLTKTNDYSGLITIVGSHSPNDLNGFLVCDLILKPQVHHIIRYAPKTLFDLNELLVNFISDVFKPWLRKNLDLLNNSNFENRIVLLLTIPKLRDEQDQNPSLERIGFLIGESLIEVCKILKLVGEAGNQLGWLPFDNFDENDLKEIRVAPLSIYTGFNPQQASVFNGIFDKPETEKKMGLIGCGALGSQLFMNLIRSGYYKWNLIDNDILLPHNLARHTLHSYDVGSSKAEALAFVSNTLLGVNDISWLQENYLTPKDVKVLDESLGEVDILLDVSASIPVARKLSHDITVKSRIVSIFLNPKGTDLVILAEPSDRSIRLSELEASYYKLVIDTERLHSHIAKDSEDVRYSSSCRDLSAIIEQDNISILAGIGSKFIKKIGGMPNSKIGIWSVQESGEIITITEDGEGFLAIKENDWNFKLSESAIKKLAKLRTQKLPKETGGILLGFVDFNDSTTYIIDTIPSPSDSREYPNAYYRGIKGIHEKLENIYNWTYGNITYIGEWHSHPVGCSLNMSDDDKTLFKWIEEHMSPLGYPPLMIILGDNADFKIHNQLI</sequence>
<dbReference type="Proteomes" id="UP000192472">
    <property type="component" value="Unassembled WGS sequence"/>
</dbReference>
<evidence type="ECO:0000259" key="1">
    <source>
        <dbReference type="Pfam" id="PF00899"/>
    </source>
</evidence>
<dbReference type="SUPFAM" id="SSF102712">
    <property type="entry name" value="JAB1/MPN domain"/>
    <property type="match status" value="1"/>
</dbReference>
<evidence type="ECO:0000313" key="2">
    <source>
        <dbReference type="EMBL" id="SMD36048.1"/>
    </source>
</evidence>
<feature type="domain" description="THIF-type NAD/FAD binding fold" evidence="1">
    <location>
        <begin position="350"/>
        <end position="469"/>
    </location>
</feature>
<dbReference type="STRING" id="692418.SAMN04488029_2684"/>
<dbReference type="GO" id="GO:0008641">
    <property type="term" value="F:ubiquitin-like modifier activating enzyme activity"/>
    <property type="evidence" value="ECO:0007669"/>
    <property type="project" value="InterPro"/>
</dbReference>
<organism evidence="2 3">
    <name type="scientific">Reichenbachiella faecimaris</name>
    <dbReference type="NCBI Taxonomy" id="692418"/>
    <lineage>
        <taxon>Bacteria</taxon>
        <taxon>Pseudomonadati</taxon>
        <taxon>Bacteroidota</taxon>
        <taxon>Cytophagia</taxon>
        <taxon>Cytophagales</taxon>
        <taxon>Reichenbachiellaceae</taxon>
        <taxon>Reichenbachiella</taxon>
    </lineage>
</organism>
<dbReference type="Pfam" id="PF14457">
    <property type="entry name" value="Prok-E2_A"/>
    <property type="match status" value="1"/>
</dbReference>